<feature type="compositionally biased region" description="Basic and acidic residues" evidence="1">
    <location>
        <begin position="80"/>
        <end position="90"/>
    </location>
</feature>
<reference evidence="3" key="1">
    <citation type="submission" date="2014-09" db="EMBL/GenBank/DDBJ databases">
        <authorList>
            <person name="Sharma Rahul"/>
            <person name="Thines Marco"/>
        </authorList>
    </citation>
    <scope>NUCLEOTIDE SEQUENCE [LARGE SCALE GENOMIC DNA]</scope>
</reference>
<feature type="region of interest" description="Disordered" evidence="1">
    <location>
        <begin position="73"/>
        <end position="130"/>
    </location>
</feature>
<dbReference type="AlphaFoldDB" id="A0A0P1ANY7"/>
<feature type="compositionally biased region" description="Basic residues" evidence="1">
    <location>
        <begin position="118"/>
        <end position="130"/>
    </location>
</feature>
<dbReference type="Proteomes" id="UP000054928">
    <property type="component" value="Unassembled WGS sequence"/>
</dbReference>
<sequence length="130" mass="14650">MNSQDVQDQIVKNEHINLHFRTIDAVALVTIDGRETLSRCTNNNQYGELIWSKNLLALSFEYVQPVYGSVSMLRSTSETSRSRAEEERTRAKIPTGSSKSREAKVLKGCEGLAGNPRRGLRSRRTPKKVN</sequence>
<proteinExistence type="predicted"/>
<name>A0A0P1ANY7_PLAHL</name>
<evidence type="ECO:0000313" key="3">
    <source>
        <dbReference type="Proteomes" id="UP000054928"/>
    </source>
</evidence>
<dbReference type="GeneID" id="36407877"/>
<evidence type="ECO:0000313" key="2">
    <source>
        <dbReference type="EMBL" id="CEG42557.1"/>
    </source>
</evidence>
<protein>
    <submittedName>
        <fullName evidence="2">Uncharacterized protein</fullName>
    </submittedName>
</protein>
<keyword evidence="3" id="KW-1185">Reference proteome</keyword>
<evidence type="ECO:0000256" key="1">
    <source>
        <dbReference type="SAM" id="MobiDB-lite"/>
    </source>
</evidence>
<organism evidence="2 3">
    <name type="scientific">Plasmopara halstedii</name>
    <name type="common">Downy mildew of sunflower</name>
    <dbReference type="NCBI Taxonomy" id="4781"/>
    <lineage>
        <taxon>Eukaryota</taxon>
        <taxon>Sar</taxon>
        <taxon>Stramenopiles</taxon>
        <taxon>Oomycota</taxon>
        <taxon>Peronosporomycetes</taxon>
        <taxon>Peronosporales</taxon>
        <taxon>Peronosporaceae</taxon>
        <taxon>Plasmopara</taxon>
    </lineage>
</organism>
<dbReference type="EMBL" id="CCYD01000645">
    <property type="protein sequence ID" value="CEG42557.1"/>
    <property type="molecule type" value="Genomic_DNA"/>
</dbReference>
<accession>A0A0P1ANY7</accession>
<dbReference type="RefSeq" id="XP_024578926.1">
    <property type="nucleotide sequence ID" value="XM_024728450.1"/>
</dbReference>